<dbReference type="OrthoDB" id="75807at2759"/>
<feature type="region of interest" description="Disordered" evidence="3">
    <location>
        <begin position="228"/>
        <end position="255"/>
    </location>
</feature>
<evidence type="ECO:0000259" key="4">
    <source>
        <dbReference type="Pfam" id="PF10187"/>
    </source>
</evidence>
<feature type="compositionally biased region" description="Basic and acidic residues" evidence="3">
    <location>
        <begin position="179"/>
        <end position="194"/>
    </location>
</feature>
<dbReference type="OMA" id="HKMNAER"/>
<feature type="domain" description="FAM192A/Fyv6 N-terminal" evidence="4">
    <location>
        <begin position="5"/>
        <end position="109"/>
    </location>
</feature>
<dbReference type="GO" id="GO:0005634">
    <property type="term" value="C:nucleus"/>
    <property type="evidence" value="ECO:0007669"/>
    <property type="project" value="UniProtKB-SubCell"/>
</dbReference>
<feature type="compositionally biased region" description="Acidic residues" evidence="3">
    <location>
        <begin position="236"/>
        <end position="247"/>
    </location>
</feature>
<gene>
    <name evidence="5" type="ORF">Fcan01_18553</name>
</gene>
<evidence type="ECO:0000256" key="2">
    <source>
        <dbReference type="ARBA" id="ARBA00023242"/>
    </source>
</evidence>
<name>A0A226DPA0_FOLCA</name>
<feature type="region of interest" description="Disordered" evidence="3">
    <location>
        <begin position="1"/>
        <end position="46"/>
    </location>
</feature>
<dbReference type="STRING" id="158441.A0A226DPA0"/>
<dbReference type="InterPro" id="IPR039845">
    <property type="entry name" value="FAM192A"/>
</dbReference>
<sequence length="275" mass="31041">MSSGFVTEKEVEETKRLRQEEWDRVRKPDDPEEVPLAPEQLPDRRSLFDRLNEQKMKKQEEFEEAHKFKNLVKGLDDDEADFLDHVDRKKWEEEHQKRVEEAKELSDFRSKVAELREKDLDVLIKQEIGLIKTDKKPAVSTDDDLLSIGAKKTSQSKLLAGLVKRKSVTESSSSAETCSDAKKPRHDSHTKDESPPAVSTSAENNSEIPSVPYKGNLVCIGVLPGLESYSNSSSESGEDDSSSESDPENLPVRDLCGRKIVAQQEEDKSGCKEKK</sequence>
<dbReference type="EMBL" id="LNIX01000014">
    <property type="protein sequence ID" value="OXA47053.1"/>
    <property type="molecule type" value="Genomic_DNA"/>
</dbReference>
<dbReference type="PANTHER" id="PTHR13495:SF0">
    <property type="entry name" value="PSME3-INTERACTING PROTEIN"/>
    <property type="match status" value="1"/>
</dbReference>
<dbReference type="InterPro" id="IPR019331">
    <property type="entry name" value="FAM192A/Fyv6_N"/>
</dbReference>
<reference evidence="5 6" key="1">
    <citation type="submission" date="2015-12" db="EMBL/GenBank/DDBJ databases">
        <title>The genome of Folsomia candida.</title>
        <authorList>
            <person name="Faddeeva A."/>
            <person name="Derks M.F."/>
            <person name="Anvar Y."/>
            <person name="Smit S."/>
            <person name="Van Straalen N."/>
            <person name="Roelofs D."/>
        </authorList>
    </citation>
    <scope>NUCLEOTIDE SEQUENCE [LARGE SCALE GENOMIC DNA]</scope>
    <source>
        <strain evidence="5 6">VU population</strain>
        <tissue evidence="5">Whole body</tissue>
    </source>
</reference>
<evidence type="ECO:0000313" key="6">
    <source>
        <dbReference type="Proteomes" id="UP000198287"/>
    </source>
</evidence>
<dbReference type="Pfam" id="PF10187">
    <property type="entry name" value="FAM192A_Fyv6_N"/>
    <property type="match status" value="1"/>
</dbReference>
<keyword evidence="2" id="KW-0539">Nucleus</keyword>
<evidence type="ECO:0000256" key="3">
    <source>
        <dbReference type="SAM" id="MobiDB-lite"/>
    </source>
</evidence>
<dbReference type="PANTHER" id="PTHR13495">
    <property type="entry name" value="NEFA-INTERACTING NUCLEAR PROTEIN NIP30"/>
    <property type="match status" value="1"/>
</dbReference>
<evidence type="ECO:0000313" key="5">
    <source>
        <dbReference type="EMBL" id="OXA47053.1"/>
    </source>
</evidence>
<feature type="compositionally biased region" description="Basic and acidic residues" evidence="3">
    <location>
        <begin position="7"/>
        <end position="29"/>
    </location>
</feature>
<dbReference type="AlphaFoldDB" id="A0A226DPA0"/>
<protein>
    <recommendedName>
        <fullName evidence="4">FAM192A/Fyv6 N-terminal domain-containing protein</fullName>
    </recommendedName>
</protein>
<evidence type="ECO:0000256" key="1">
    <source>
        <dbReference type="ARBA" id="ARBA00004123"/>
    </source>
</evidence>
<feature type="compositionally biased region" description="Polar residues" evidence="3">
    <location>
        <begin position="197"/>
        <end position="208"/>
    </location>
</feature>
<proteinExistence type="predicted"/>
<feature type="region of interest" description="Disordered" evidence="3">
    <location>
        <begin position="162"/>
        <end position="212"/>
    </location>
</feature>
<accession>A0A226DPA0</accession>
<comment type="caution">
    <text evidence="5">The sequence shown here is derived from an EMBL/GenBank/DDBJ whole genome shotgun (WGS) entry which is preliminary data.</text>
</comment>
<dbReference type="Proteomes" id="UP000198287">
    <property type="component" value="Unassembled WGS sequence"/>
</dbReference>
<comment type="subcellular location">
    <subcellularLocation>
        <location evidence="1">Nucleus</location>
    </subcellularLocation>
</comment>
<keyword evidence="6" id="KW-1185">Reference proteome</keyword>
<organism evidence="5 6">
    <name type="scientific">Folsomia candida</name>
    <name type="common">Springtail</name>
    <dbReference type="NCBI Taxonomy" id="158441"/>
    <lineage>
        <taxon>Eukaryota</taxon>
        <taxon>Metazoa</taxon>
        <taxon>Ecdysozoa</taxon>
        <taxon>Arthropoda</taxon>
        <taxon>Hexapoda</taxon>
        <taxon>Collembola</taxon>
        <taxon>Entomobryomorpha</taxon>
        <taxon>Isotomoidea</taxon>
        <taxon>Isotomidae</taxon>
        <taxon>Proisotominae</taxon>
        <taxon>Folsomia</taxon>
    </lineage>
</organism>